<proteinExistence type="predicted"/>
<keyword evidence="3" id="KW-1185">Reference proteome</keyword>
<protein>
    <recommendedName>
        <fullName evidence="4">DUF397 domain-containing protein</fullName>
    </recommendedName>
</protein>
<feature type="region of interest" description="Disordered" evidence="1">
    <location>
        <begin position="1"/>
        <end position="36"/>
    </location>
</feature>
<comment type="caution">
    <text evidence="2">The sequence shown here is derived from an EMBL/GenBank/DDBJ whole genome shotgun (WGS) entry which is preliminary data.</text>
</comment>
<evidence type="ECO:0000313" key="3">
    <source>
        <dbReference type="Proteomes" id="UP001066276"/>
    </source>
</evidence>
<dbReference type="AlphaFoldDB" id="A0AAV7NW46"/>
<organism evidence="2 3">
    <name type="scientific">Pleurodeles waltl</name>
    <name type="common">Iberian ribbed newt</name>
    <dbReference type="NCBI Taxonomy" id="8319"/>
    <lineage>
        <taxon>Eukaryota</taxon>
        <taxon>Metazoa</taxon>
        <taxon>Chordata</taxon>
        <taxon>Craniata</taxon>
        <taxon>Vertebrata</taxon>
        <taxon>Euteleostomi</taxon>
        <taxon>Amphibia</taxon>
        <taxon>Batrachia</taxon>
        <taxon>Caudata</taxon>
        <taxon>Salamandroidea</taxon>
        <taxon>Salamandridae</taxon>
        <taxon>Pleurodelinae</taxon>
        <taxon>Pleurodeles</taxon>
    </lineage>
</organism>
<evidence type="ECO:0000313" key="2">
    <source>
        <dbReference type="EMBL" id="KAJ1120285.1"/>
    </source>
</evidence>
<reference evidence="2" key="1">
    <citation type="journal article" date="2022" name="bioRxiv">
        <title>Sequencing and chromosome-scale assembly of the giantPleurodeles waltlgenome.</title>
        <authorList>
            <person name="Brown T."/>
            <person name="Elewa A."/>
            <person name="Iarovenko S."/>
            <person name="Subramanian E."/>
            <person name="Araus A.J."/>
            <person name="Petzold A."/>
            <person name="Susuki M."/>
            <person name="Suzuki K.-i.T."/>
            <person name="Hayashi T."/>
            <person name="Toyoda A."/>
            <person name="Oliveira C."/>
            <person name="Osipova E."/>
            <person name="Leigh N.D."/>
            <person name="Simon A."/>
            <person name="Yun M.H."/>
        </authorList>
    </citation>
    <scope>NUCLEOTIDE SEQUENCE</scope>
    <source>
        <strain evidence="2">20211129_DDA</strain>
        <tissue evidence="2">Liver</tissue>
    </source>
</reference>
<dbReference type="Proteomes" id="UP001066276">
    <property type="component" value="Chromosome 8"/>
</dbReference>
<name>A0AAV7NW46_PLEWA</name>
<evidence type="ECO:0000256" key="1">
    <source>
        <dbReference type="SAM" id="MobiDB-lite"/>
    </source>
</evidence>
<sequence length="73" mass="8109">MRGPPSSNATDSCVDVEAARRSHRPEEKGCRFSPGSPTPVTRRYRCLGLRRANARSPEATTPPLLNWKEIGFI</sequence>
<gene>
    <name evidence="2" type="ORF">NDU88_008459</name>
</gene>
<dbReference type="EMBL" id="JANPWB010000012">
    <property type="protein sequence ID" value="KAJ1120285.1"/>
    <property type="molecule type" value="Genomic_DNA"/>
</dbReference>
<evidence type="ECO:0008006" key="4">
    <source>
        <dbReference type="Google" id="ProtNLM"/>
    </source>
</evidence>
<accession>A0AAV7NW46</accession>
<feature type="compositionally biased region" description="Polar residues" evidence="1">
    <location>
        <begin position="1"/>
        <end position="11"/>
    </location>
</feature>
<feature type="compositionally biased region" description="Basic and acidic residues" evidence="1">
    <location>
        <begin position="17"/>
        <end position="30"/>
    </location>
</feature>